<proteinExistence type="predicted"/>
<evidence type="ECO:0000256" key="1">
    <source>
        <dbReference type="SAM" id="MobiDB-lite"/>
    </source>
</evidence>
<name>A0A2A4JEJ9_HELVI</name>
<protein>
    <submittedName>
        <fullName evidence="2">Uncharacterized protein</fullName>
    </submittedName>
</protein>
<dbReference type="EMBL" id="NWSH01001871">
    <property type="protein sequence ID" value="PCG69843.1"/>
    <property type="molecule type" value="Genomic_DNA"/>
</dbReference>
<dbReference type="AlphaFoldDB" id="A0A2A4JEJ9"/>
<feature type="compositionally biased region" description="Basic and acidic residues" evidence="1">
    <location>
        <begin position="211"/>
        <end position="223"/>
    </location>
</feature>
<gene>
    <name evidence="2" type="ORF">B5V51_3617</name>
</gene>
<feature type="region of interest" description="Disordered" evidence="1">
    <location>
        <begin position="201"/>
        <end position="225"/>
    </location>
</feature>
<accession>A0A2A4JEJ9</accession>
<comment type="caution">
    <text evidence="2">The sequence shown here is derived from an EMBL/GenBank/DDBJ whole genome shotgun (WGS) entry which is preliminary data.</text>
</comment>
<organism evidence="2">
    <name type="scientific">Heliothis virescens</name>
    <name type="common">Tobacco budworm moth</name>
    <dbReference type="NCBI Taxonomy" id="7102"/>
    <lineage>
        <taxon>Eukaryota</taxon>
        <taxon>Metazoa</taxon>
        <taxon>Ecdysozoa</taxon>
        <taxon>Arthropoda</taxon>
        <taxon>Hexapoda</taxon>
        <taxon>Insecta</taxon>
        <taxon>Pterygota</taxon>
        <taxon>Neoptera</taxon>
        <taxon>Endopterygota</taxon>
        <taxon>Lepidoptera</taxon>
        <taxon>Glossata</taxon>
        <taxon>Ditrysia</taxon>
        <taxon>Noctuoidea</taxon>
        <taxon>Noctuidae</taxon>
        <taxon>Heliothinae</taxon>
        <taxon>Heliothis</taxon>
    </lineage>
</organism>
<evidence type="ECO:0000313" key="2">
    <source>
        <dbReference type="EMBL" id="PCG69843.1"/>
    </source>
</evidence>
<sequence>MNWKSPKILEIIKRFFASNLCRRNKKMNNMRRRRESVASVYRKTTKFLTANTANFLKKKPNNKKSQILMEAVEDCEDNGEQNVNKNDDTKTDDDDIGERDLDYYLGVRKRESYWRDPAGKEQIRKDYLVYHCGITEEDYDKNYKKTIASKVSYVIQPRLKQVPFKIHRKRRRNGDSRDDSWREKSGIFKLFAYRRDSEYSTSDSYSECDSNEDKPSERLRSTNEDDMDDMIGYLNELDASGDKLAEGVRIKEVSEGRPCDNCPELCPGFIPHAWRRITGTDKEPVKEKKIQKFPSRERNFAVKRKFNNNMKSHVNCESCARVAEKENR</sequence>
<reference evidence="2" key="1">
    <citation type="submission" date="2017-09" db="EMBL/GenBank/DDBJ databases">
        <title>Contemporary evolution of a Lepidopteran species, Heliothis virescens, in response to modern agricultural practices.</title>
        <authorList>
            <person name="Fritz M.L."/>
            <person name="Deyonke A.M."/>
            <person name="Papanicolaou A."/>
            <person name="Micinski S."/>
            <person name="Westbrook J."/>
            <person name="Gould F."/>
        </authorList>
    </citation>
    <scope>NUCLEOTIDE SEQUENCE [LARGE SCALE GENOMIC DNA]</scope>
    <source>
        <strain evidence="2">HvINT-</strain>
        <tissue evidence="2">Whole body</tissue>
    </source>
</reference>